<evidence type="ECO:0000313" key="4">
    <source>
        <dbReference type="EMBL" id="GAA0465695.1"/>
    </source>
</evidence>
<keyword evidence="1" id="KW-0812">Transmembrane</keyword>
<dbReference type="InterPro" id="IPR006869">
    <property type="entry name" value="DUF547"/>
</dbReference>
<reference evidence="4 5" key="1">
    <citation type="journal article" date="2019" name="Int. J. Syst. Evol. Microbiol.">
        <title>The Global Catalogue of Microorganisms (GCM) 10K type strain sequencing project: providing services to taxonomists for standard genome sequencing and annotation.</title>
        <authorList>
            <consortium name="The Broad Institute Genomics Platform"/>
            <consortium name="The Broad Institute Genome Sequencing Center for Infectious Disease"/>
            <person name="Wu L."/>
            <person name="Ma J."/>
        </authorList>
    </citation>
    <scope>NUCLEOTIDE SEQUENCE [LARGE SCALE GENOMIC DNA]</scope>
    <source>
        <strain evidence="4 5">JCM 14162</strain>
    </source>
</reference>
<organism evidence="4 5">
    <name type="scientific">Parasphingorhabdus litoris</name>
    <dbReference type="NCBI Taxonomy" id="394733"/>
    <lineage>
        <taxon>Bacteria</taxon>
        <taxon>Pseudomonadati</taxon>
        <taxon>Pseudomonadota</taxon>
        <taxon>Alphaproteobacteria</taxon>
        <taxon>Sphingomonadales</taxon>
        <taxon>Sphingomonadaceae</taxon>
        <taxon>Parasphingorhabdus</taxon>
    </lineage>
</organism>
<protein>
    <submittedName>
        <fullName evidence="4">DUF547 domain-containing protein</fullName>
    </submittedName>
</protein>
<name>A0ABN1A295_9SPHN</name>
<comment type="caution">
    <text evidence="4">The sequence shown here is derived from an EMBL/GenBank/DDBJ whole genome shotgun (WGS) entry which is preliminary data.</text>
</comment>
<feature type="domain" description="DUF547" evidence="3">
    <location>
        <begin position="74"/>
        <end position="187"/>
    </location>
</feature>
<dbReference type="PANTHER" id="PTHR46361">
    <property type="entry name" value="ELECTRON CARRIER/ PROTEIN DISULFIDE OXIDOREDUCTASE"/>
    <property type="match status" value="1"/>
</dbReference>
<keyword evidence="1" id="KW-1133">Transmembrane helix</keyword>
<dbReference type="Proteomes" id="UP001500713">
    <property type="component" value="Unassembled WGS sequence"/>
</dbReference>
<keyword evidence="1" id="KW-0472">Membrane</keyword>
<dbReference type="EMBL" id="BAAAEM010000002">
    <property type="protein sequence ID" value="GAA0465695.1"/>
    <property type="molecule type" value="Genomic_DNA"/>
</dbReference>
<feature type="transmembrane region" description="Helical" evidence="1">
    <location>
        <begin position="286"/>
        <end position="306"/>
    </location>
</feature>
<gene>
    <name evidence="4" type="ORF">GCM10009096_02910</name>
</gene>
<evidence type="ECO:0000256" key="1">
    <source>
        <dbReference type="SAM" id="Phobius"/>
    </source>
</evidence>
<keyword evidence="2" id="KW-0732">Signal</keyword>
<dbReference type="Pfam" id="PF04784">
    <property type="entry name" value="DUF547"/>
    <property type="match status" value="1"/>
</dbReference>
<keyword evidence="5" id="KW-1185">Reference proteome</keyword>
<dbReference type="PANTHER" id="PTHR46361:SF3">
    <property type="entry name" value="ELECTRON CARRIER_ PROTEIN DISULFIDE OXIDOREDUCTASE"/>
    <property type="match status" value="1"/>
</dbReference>
<proteinExistence type="predicted"/>
<feature type="chain" id="PRO_5046177685" evidence="2">
    <location>
        <begin position="20"/>
        <end position="317"/>
    </location>
</feature>
<evidence type="ECO:0000259" key="3">
    <source>
        <dbReference type="Pfam" id="PF04784"/>
    </source>
</evidence>
<feature type="signal peptide" evidence="2">
    <location>
        <begin position="1"/>
        <end position="19"/>
    </location>
</feature>
<dbReference type="RefSeq" id="WP_229954158.1">
    <property type="nucleotide sequence ID" value="NZ_BAAAEM010000002.1"/>
</dbReference>
<evidence type="ECO:0000313" key="5">
    <source>
        <dbReference type="Proteomes" id="UP001500713"/>
    </source>
</evidence>
<accession>A0ABN1A295</accession>
<evidence type="ECO:0000256" key="2">
    <source>
        <dbReference type="SAM" id="SignalP"/>
    </source>
</evidence>
<sequence length="317" mass="35164">MKHRYIAILSLLVSAPAQAADFDHSSWNALLTDNVEMVPDGSSSTVNYGKFEEDRVALKSYLDAMAKVSRTEFDGWSKPDQLAFLINAYNAWTVELILTRYPDLVSIKELGSLTQSPWQKAFIPLLGETVSLDNIEHDMIRGSGLYNDPRIHFGVNCASIGCPALLNEAFVGSKLDQQLDMMTKGFLSDRSRNRLEDGNLAVSSIFNWYGGDFEQGWRGAETLDEFFALYADSLGLSAEDIEALDSGDMEITFLEYDWRLNDSKGPGNAENSNFISPIWLIRSNPILGAAAGGVLLVLVGGVVFFIRRRRRTKAVQA</sequence>